<accession>A0A1I1BP64</accession>
<evidence type="ECO:0000313" key="1">
    <source>
        <dbReference type="EMBL" id="SFB52244.1"/>
    </source>
</evidence>
<dbReference type="EMBL" id="FOKK01000016">
    <property type="protein sequence ID" value="SFB52244.1"/>
    <property type="molecule type" value="Genomic_DNA"/>
</dbReference>
<protein>
    <submittedName>
        <fullName evidence="1">Uncharacterized protein</fullName>
    </submittedName>
</protein>
<evidence type="ECO:0000313" key="2">
    <source>
        <dbReference type="Proteomes" id="UP000198790"/>
    </source>
</evidence>
<proteinExistence type="predicted"/>
<sequence length="89" mass="10200">MGGNFRIQADSKVEEYEHIQVVSVGIGSTYSLILNQKDVESCPEKDAIFKVIRIWENARSANAIPKAVKKELVNPKRTWRLKEIDRETL</sequence>
<dbReference type="AlphaFoldDB" id="A0A1I1BP64"/>
<dbReference type="Proteomes" id="UP000198790">
    <property type="component" value="Unassembled WGS sequence"/>
</dbReference>
<dbReference type="OrthoDB" id="2484068at2"/>
<gene>
    <name evidence="1" type="ORF">SAMN04489723_11617</name>
</gene>
<name>A0A1I1BP64_9BACT</name>
<organism evidence="1 2">
    <name type="scientific">Algoriphagus aquimarinus</name>
    <dbReference type="NCBI Taxonomy" id="237018"/>
    <lineage>
        <taxon>Bacteria</taxon>
        <taxon>Pseudomonadati</taxon>
        <taxon>Bacteroidota</taxon>
        <taxon>Cytophagia</taxon>
        <taxon>Cytophagales</taxon>
        <taxon>Cyclobacteriaceae</taxon>
        <taxon>Algoriphagus</taxon>
    </lineage>
</organism>
<keyword evidence="2" id="KW-1185">Reference proteome</keyword>
<dbReference type="RefSeq" id="WP_092899761.1">
    <property type="nucleotide sequence ID" value="NZ_FOKK01000016.1"/>
</dbReference>
<dbReference type="STRING" id="237018.SAMN04489723_11617"/>
<reference evidence="1 2" key="1">
    <citation type="submission" date="2016-10" db="EMBL/GenBank/DDBJ databases">
        <authorList>
            <person name="de Groot N.N."/>
        </authorList>
    </citation>
    <scope>NUCLEOTIDE SEQUENCE [LARGE SCALE GENOMIC DNA]</scope>
    <source>
        <strain evidence="1 2">DSM 23399</strain>
    </source>
</reference>